<accession>A0A4U8UNG6</accession>
<feature type="compositionally biased region" description="Basic residues" evidence="1">
    <location>
        <begin position="35"/>
        <end position="44"/>
    </location>
</feature>
<gene>
    <name evidence="2" type="ORF">L596_002027</name>
</gene>
<dbReference type="EMBL" id="AZBU02000001">
    <property type="protein sequence ID" value="TMS34431.1"/>
    <property type="molecule type" value="Genomic_DNA"/>
</dbReference>
<keyword evidence="3" id="KW-1185">Reference proteome</keyword>
<evidence type="ECO:0000313" key="3">
    <source>
        <dbReference type="Proteomes" id="UP000298663"/>
    </source>
</evidence>
<comment type="caution">
    <text evidence="2">The sequence shown here is derived from an EMBL/GenBank/DDBJ whole genome shotgun (WGS) entry which is preliminary data.</text>
</comment>
<evidence type="ECO:0000313" key="2">
    <source>
        <dbReference type="EMBL" id="TMS34431.1"/>
    </source>
</evidence>
<sequence>MYFSTIPQTLLSRARLCPLLISFRSSALSPAERSPKKRRRRVWRGARGVQRREDRHRRRPTPFGARRRVPTPLDSLEEMSLSRNSISEQALAQQSFYAPAQSIGILNRMSRLISLISSPSNHSAITSPSVHSIDMLTCSESAQSLSTDQVLVAGGRSTRGRFSVPTGIKVIYGRETITRLKTEPKFNPKKIHSAISLRRSVSSENDRIALLQFACEMRPFLVSPVPKMQRRQIA</sequence>
<reference evidence="2 3" key="1">
    <citation type="journal article" date="2015" name="Genome Biol.">
        <title>Comparative genomics of Steinernema reveals deeply conserved gene regulatory networks.</title>
        <authorList>
            <person name="Dillman A.R."/>
            <person name="Macchietto M."/>
            <person name="Porter C.F."/>
            <person name="Rogers A."/>
            <person name="Williams B."/>
            <person name="Antoshechkin I."/>
            <person name="Lee M.M."/>
            <person name="Goodwin Z."/>
            <person name="Lu X."/>
            <person name="Lewis E.E."/>
            <person name="Goodrich-Blair H."/>
            <person name="Stock S.P."/>
            <person name="Adams B.J."/>
            <person name="Sternberg P.W."/>
            <person name="Mortazavi A."/>
        </authorList>
    </citation>
    <scope>NUCLEOTIDE SEQUENCE [LARGE SCALE GENOMIC DNA]</scope>
    <source>
        <strain evidence="2 3">ALL</strain>
    </source>
</reference>
<protein>
    <submittedName>
        <fullName evidence="2">Uncharacterized protein</fullName>
    </submittedName>
</protein>
<dbReference type="AlphaFoldDB" id="A0A4U8UNG6"/>
<dbReference type="Proteomes" id="UP000298663">
    <property type="component" value="Chromosome X"/>
</dbReference>
<organism evidence="2 3">
    <name type="scientific">Steinernema carpocapsae</name>
    <name type="common">Entomopathogenic nematode</name>
    <dbReference type="NCBI Taxonomy" id="34508"/>
    <lineage>
        <taxon>Eukaryota</taxon>
        <taxon>Metazoa</taxon>
        <taxon>Ecdysozoa</taxon>
        <taxon>Nematoda</taxon>
        <taxon>Chromadorea</taxon>
        <taxon>Rhabditida</taxon>
        <taxon>Tylenchina</taxon>
        <taxon>Panagrolaimomorpha</taxon>
        <taxon>Strongyloidoidea</taxon>
        <taxon>Steinernematidae</taxon>
        <taxon>Steinernema</taxon>
    </lineage>
</organism>
<feature type="compositionally biased region" description="Basic residues" evidence="1">
    <location>
        <begin position="54"/>
        <end position="69"/>
    </location>
</feature>
<evidence type="ECO:0000256" key="1">
    <source>
        <dbReference type="SAM" id="MobiDB-lite"/>
    </source>
</evidence>
<dbReference type="EMBL" id="CM016762">
    <property type="protein sequence ID" value="TMS34431.1"/>
    <property type="molecule type" value="Genomic_DNA"/>
</dbReference>
<proteinExistence type="predicted"/>
<reference evidence="2 3" key="2">
    <citation type="journal article" date="2019" name="G3 (Bethesda)">
        <title>Hybrid Assembly of the Genome of the Entomopathogenic Nematode Steinernema carpocapsae Identifies the X-Chromosome.</title>
        <authorList>
            <person name="Serra L."/>
            <person name="Macchietto M."/>
            <person name="Macias-Munoz A."/>
            <person name="McGill C.J."/>
            <person name="Rodriguez I.M."/>
            <person name="Rodriguez B."/>
            <person name="Murad R."/>
            <person name="Mortazavi A."/>
        </authorList>
    </citation>
    <scope>NUCLEOTIDE SEQUENCE [LARGE SCALE GENOMIC DNA]</scope>
    <source>
        <strain evidence="2 3">ALL</strain>
    </source>
</reference>
<feature type="region of interest" description="Disordered" evidence="1">
    <location>
        <begin position="30"/>
        <end position="74"/>
    </location>
</feature>
<name>A0A4U8UNG6_STECR</name>